<dbReference type="GO" id="GO:0004674">
    <property type="term" value="F:protein serine/threonine kinase activity"/>
    <property type="evidence" value="ECO:0007669"/>
    <property type="project" value="UniProtKB-KW"/>
</dbReference>
<comment type="caution">
    <text evidence="13">The sequence shown here is derived from an EMBL/GenBank/DDBJ whole genome shotgun (WGS) entry which is preliminary data.</text>
</comment>
<dbReference type="InterPro" id="IPR011009">
    <property type="entry name" value="Kinase-like_dom_sf"/>
</dbReference>
<evidence type="ECO:0000313" key="13">
    <source>
        <dbReference type="EMBL" id="CAI2371640.1"/>
    </source>
</evidence>
<dbReference type="EC" id="2.7.11.1" evidence="1"/>
<keyword evidence="5" id="KW-0418">Kinase</keyword>
<dbReference type="GO" id="GO:0005524">
    <property type="term" value="F:ATP binding"/>
    <property type="evidence" value="ECO:0007669"/>
    <property type="project" value="UniProtKB-UniRule"/>
</dbReference>
<dbReference type="GO" id="GO:0035556">
    <property type="term" value="P:intracellular signal transduction"/>
    <property type="evidence" value="ECO:0007669"/>
    <property type="project" value="TreeGrafter"/>
</dbReference>
<evidence type="ECO:0000256" key="9">
    <source>
        <dbReference type="PROSITE-ProRule" id="PRU10141"/>
    </source>
</evidence>
<comment type="catalytic activity">
    <reaction evidence="8">
        <text>L-seryl-[protein] + ATP = O-phospho-L-seryl-[protein] + ADP + H(+)</text>
        <dbReference type="Rhea" id="RHEA:17989"/>
        <dbReference type="Rhea" id="RHEA-COMP:9863"/>
        <dbReference type="Rhea" id="RHEA-COMP:11604"/>
        <dbReference type="ChEBI" id="CHEBI:15378"/>
        <dbReference type="ChEBI" id="CHEBI:29999"/>
        <dbReference type="ChEBI" id="CHEBI:30616"/>
        <dbReference type="ChEBI" id="CHEBI:83421"/>
        <dbReference type="ChEBI" id="CHEBI:456216"/>
        <dbReference type="EC" id="2.7.11.1"/>
    </reaction>
</comment>
<dbReference type="Gene3D" id="1.10.510.10">
    <property type="entry name" value="Transferase(Phosphotransferase) domain 1"/>
    <property type="match status" value="1"/>
</dbReference>
<evidence type="ECO:0000259" key="12">
    <source>
        <dbReference type="PROSITE" id="PS51285"/>
    </source>
</evidence>
<sequence>MGGCNFKSDASAVGNISIGDFKLKHRIGKGGFGEVWKCIRKGTKKEFALKQMNKAKIVKKLSVDSTLNERELLAQLKHPFIINMHYAFQDKVHLYIVTDLIEGGDLRYHMRRRKTFTETESKFLIACVIAGLEYMHDNGVLHRDIKPENLLMGKDGYIRITDMGISRMRSKDNAADTSGTPGYMAPEIMCRQNHDVAADYYALGIIAYELMIGKRPYTGKDRKEIRDNVLKDQASIKKAMIPEGWSIEAADFINKLIQRKPANRIGLNGSEELKQHIWLKGFDWDGLLEKSMEPAFYPESRTPYKPRILTTEQEEKLEKENEEYYQMCCKESIQKIFEDYIFDIEQLKFQKLQEIRQKEYLLRVGKLEEDQNIMTQNFICETQNSNYLHM</sequence>
<feature type="domain" description="AGC-kinase C-terminal" evidence="12">
    <location>
        <begin position="280"/>
        <end position="352"/>
    </location>
</feature>
<dbReference type="InterPro" id="IPR008271">
    <property type="entry name" value="Ser/Thr_kinase_AS"/>
</dbReference>
<evidence type="ECO:0000259" key="11">
    <source>
        <dbReference type="PROSITE" id="PS50011"/>
    </source>
</evidence>
<dbReference type="SMART" id="SM00220">
    <property type="entry name" value="S_TKc"/>
    <property type="match status" value="1"/>
</dbReference>
<dbReference type="PROSITE" id="PS00107">
    <property type="entry name" value="PROTEIN_KINASE_ATP"/>
    <property type="match status" value="1"/>
</dbReference>
<evidence type="ECO:0000256" key="1">
    <source>
        <dbReference type="ARBA" id="ARBA00012513"/>
    </source>
</evidence>
<feature type="domain" description="Protein kinase" evidence="11">
    <location>
        <begin position="21"/>
        <end position="279"/>
    </location>
</feature>
<comment type="catalytic activity">
    <reaction evidence="7">
        <text>L-threonyl-[protein] + ATP = O-phospho-L-threonyl-[protein] + ADP + H(+)</text>
        <dbReference type="Rhea" id="RHEA:46608"/>
        <dbReference type="Rhea" id="RHEA-COMP:11060"/>
        <dbReference type="Rhea" id="RHEA-COMP:11605"/>
        <dbReference type="ChEBI" id="CHEBI:15378"/>
        <dbReference type="ChEBI" id="CHEBI:30013"/>
        <dbReference type="ChEBI" id="CHEBI:30616"/>
        <dbReference type="ChEBI" id="CHEBI:61977"/>
        <dbReference type="ChEBI" id="CHEBI:456216"/>
        <dbReference type="EC" id="2.7.11.1"/>
    </reaction>
</comment>
<dbReference type="Proteomes" id="UP001295684">
    <property type="component" value="Unassembled WGS sequence"/>
</dbReference>
<evidence type="ECO:0000256" key="7">
    <source>
        <dbReference type="ARBA" id="ARBA00047899"/>
    </source>
</evidence>
<proteinExistence type="inferred from homology"/>
<evidence type="ECO:0000256" key="8">
    <source>
        <dbReference type="ARBA" id="ARBA00048679"/>
    </source>
</evidence>
<dbReference type="Gene3D" id="3.30.200.20">
    <property type="entry name" value="Phosphorylase Kinase, domain 1"/>
    <property type="match status" value="1"/>
</dbReference>
<keyword evidence="3" id="KW-0808">Transferase</keyword>
<feature type="binding site" evidence="9">
    <location>
        <position position="60"/>
    </location>
    <ligand>
        <name>ATP</name>
        <dbReference type="ChEBI" id="CHEBI:30616"/>
    </ligand>
</feature>
<evidence type="ECO:0000256" key="10">
    <source>
        <dbReference type="RuleBase" id="RU000304"/>
    </source>
</evidence>
<keyword evidence="4 9" id="KW-0547">Nucleotide-binding</keyword>
<dbReference type="FunFam" id="3.30.200.20:FF:000042">
    <property type="entry name" value="Aurora kinase A"/>
    <property type="match status" value="1"/>
</dbReference>
<organism evidence="13 14">
    <name type="scientific">Euplotes crassus</name>
    <dbReference type="NCBI Taxonomy" id="5936"/>
    <lineage>
        <taxon>Eukaryota</taxon>
        <taxon>Sar</taxon>
        <taxon>Alveolata</taxon>
        <taxon>Ciliophora</taxon>
        <taxon>Intramacronucleata</taxon>
        <taxon>Spirotrichea</taxon>
        <taxon>Hypotrichia</taxon>
        <taxon>Euplotida</taxon>
        <taxon>Euplotidae</taxon>
        <taxon>Moneuplotes</taxon>
    </lineage>
</organism>
<dbReference type="InterPro" id="IPR017441">
    <property type="entry name" value="Protein_kinase_ATP_BS"/>
</dbReference>
<dbReference type="PROSITE" id="PS51285">
    <property type="entry name" value="AGC_KINASE_CTER"/>
    <property type="match status" value="1"/>
</dbReference>
<evidence type="ECO:0000256" key="3">
    <source>
        <dbReference type="ARBA" id="ARBA00022679"/>
    </source>
</evidence>
<protein>
    <recommendedName>
        <fullName evidence="1">non-specific serine/threonine protein kinase</fullName>
        <ecNumber evidence="1">2.7.11.1</ecNumber>
    </recommendedName>
</protein>
<dbReference type="FunFam" id="1.10.510.10:FF:000454">
    <property type="entry name" value="Uncharacterized protein"/>
    <property type="match status" value="1"/>
</dbReference>
<dbReference type="PROSITE" id="PS00108">
    <property type="entry name" value="PROTEIN_KINASE_ST"/>
    <property type="match status" value="1"/>
</dbReference>
<evidence type="ECO:0000256" key="6">
    <source>
        <dbReference type="ARBA" id="ARBA00022840"/>
    </source>
</evidence>
<accession>A0AAD1UU04</accession>
<comment type="similarity">
    <text evidence="10">Belongs to the protein kinase superfamily.</text>
</comment>
<dbReference type="InterPro" id="IPR000719">
    <property type="entry name" value="Prot_kinase_dom"/>
</dbReference>
<dbReference type="Pfam" id="PF00069">
    <property type="entry name" value="Pkinase"/>
    <property type="match status" value="1"/>
</dbReference>
<dbReference type="PANTHER" id="PTHR24356:SF374">
    <property type="entry name" value="PROTEIN KINASE DOMAIN-CONTAINING PROTEIN"/>
    <property type="match status" value="1"/>
</dbReference>
<dbReference type="EMBL" id="CAMPGE010012887">
    <property type="protein sequence ID" value="CAI2371640.1"/>
    <property type="molecule type" value="Genomic_DNA"/>
</dbReference>
<dbReference type="AlphaFoldDB" id="A0AAD1UU04"/>
<dbReference type="PROSITE" id="PS50011">
    <property type="entry name" value="PROTEIN_KINASE_DOM"/>
    <property type="match status" value="1"/>
</dbReference>
<reference evidence="13" key="1">
    <citation type="submission" date="2023-07" db="EMBL/GenBank/DDBJ databases">
        <authorList>
            <consortium name="AG Swart"/>
            <person name="Singh M."/>
            <person name="Singh A."/>
            <person name="Seah K."/>
            <person name="Emmerich C."/>
        </authorList>
    </citation>
    <scope>NUCLEOTIDE SEQUENCE</scope>
    <source>
        <strain evidence="13">DP1</strain>
    </source>
</reference>
<dbReference type="PANTHER" id="PTHR24356">
    <property type="entry name" value="SERINE/THREONINE-PROTEIN KINASE"/>
    <property type="match status" value="1"/>
</dbReference>
<keyword evidence="14" id="KW-1185">Reference proteome</keyword>
<keyword evidence="6 9" id="KW-0067">ATP-binding</keyword>
<dbReference type="InterPro" id="IPR050236">
    <property type="entry name" value="Ser_Thr_kinase_AGC"/>
</dbReference>
<dbReference type="SUPFAM" id="SSF56112">
    <property type="entry name" value="Protein kinase-like (PK-like)"/>
    <property type="match status" value="1"/>
</dbReference>
<gene>
    <name evidence="13" type="ORF">ECRASSUSDP1_LOCUS12965</name>
</gene>
<dbReference type="InterPro" id="IPR000961">
    <property type="entry name" value="AGC-kinase_C"/>
</dbReference>
<evidence type="ECO:0000313" key="14">
    <source>
        <dbReference type="Proteomes" id="UP001295684"/>
    </source>
</evidence>
<name>A0AAD1UU04_EUPCR</name>
<evidence type="ECO:0000256" key="4">
    <source>
        <dbReference type="ARBA" id="ARBA00022741"/>
    </source>
</evidence>
<evidence type="ECO:0000256" key="5">
    <source>
        <dbReference type="ARBA" id="ARBA00022777"/>
    </source>
</evidence>
<evidence type="ECO:0000256" key="2">
    <source>
        <dbReference type="ARBA" id="ARBA00022527"/>
    </source>
</evidence>
<keyword evidence="2 10" id="KW-0723">Serine/threonine-protein kinase</keyword>